<evidence type="ECO:0000313" key="2">
    <source>
        <dbReference type="EMBL" id="OBR63763.1"/>
    </source>
</evidence>
<dbReference type="AlphaFoldDB" id="A0A1A5YDU9"/>
<reference evidence="2 3" key="1">
    <citation type="submission" date="2016-05" db="EMBL/GenBank/DDBJ databases">
        <title>Paenibacillus oryzae. sp. nov., isolated from the rice root.</title>
        <authorList>
            <person name="Zhang J."/>
            <person name="Zhang X."/>
        </authorList>
    </citation>
    <scope>NUCLEOTIDE SEQUENCE [LARGE SCALE GENOMIC DNA]</scope>
    <source>
        <strain evidence="2 3">1DrF-4</strain>
    </source>
</reference>
<evidence type="ECO:0000313" key="3">
    <source>
        <dbReference type="Proteomes" id="UP000092024"/>
    </source>
</evidence>
<protein>
    <submittedName>
        <fullName evidence="2">Uncharacterized protein</fullName>
    </submittedName>
</protein>
<keyword evidence="3" id="KW-1185">Reference proteome</keyword>
<dbReference type="Proteomes" id="UP000092024">
    <property type="component" value="Unassembled WGS sequence"/>
</dbReference>
<dbReference type="OrthoDB" id="9845041at2"/>
<keyword evidence="1" id="KW-0732">Signal</keyword>
<feature type="chain" id="PRO_5038763396" evidence="1">
    <location>
        <begin position="26"/>
        <end position="127"/>
    </location>
</feature>
<evidence type="ECO:0000256" key="1">
    <source>
        <dbReference type="SAM" id="SignalP"/>
    </source>
</evidence>
<gene>
    <name evidence="2" type="ORF">A7K91_17760</name>
</gene>
<comment type="caution">
    <text evidence="2">The sequence shown here is derived from an EMBL/GenBank/DDBJ whole genome shotgun (WGS) entry which is preliminary data.</text>
</comment>
<sequence length="127" mass="13728">MKKKLSLILVMVLLSLTVLPVAAFAGGRAVDVGLSASQSGSTVTLNVLARDEFGQPANNAPLYAKMRVGIEINNNWQTHYVDMTLVSSNPSTGLYVYQATRPTGYTVGTVEVWFGDLHLGMNVWLTP</sequence>
<feature type="signal peptide" evidence="1">
    <location>
        <begin position="1"/>
        <end position="25"/>
    </location>
</feature>
<dbReference type="RefSeq" id="WP_068685690.1">
    <property type="nucleotide sequence ID" value="NZ_LYPA01000069.1"/>
</dbReference>
<name>A0A1A5YDU9_9BACL</name>
<proteinExistence type="predicted"/>
<organism evidence="2 3">
    <name type="scientific">Paenibacillus oryzae</name>
    <dbReference type="NCBI Taxonomy" id="1844972"/>
    <lineage>
        <taxon>Bacteria</taxon>
        <taxon>Bacillati</taxon>
        <taxon>Bacillota</taxon>
        <taxon>Bacilli</taxon>
        <taxon>Bacillales</taxon>
        <taxon>Paenibacillaceae</taxon>
        <taxon>Paenibacillus</taxon>
    </lineage>
</organism>
<dbReference type="EMBL" id="LYPA01000069">
    <property type="protein sequence ID" value="OBR63763.1"/>
    <property type="molecule type" value="Genomic_DNA"/>
</dbReference>
<accession>A0A1A5YDU9</accession>